<dbReference type="EC" id="3.4.21.53" evidence="1"/>
<dbReference type="Proteomes" id="UP000253314">
    <property type="component" value="Unassembled WGS sequence"/>
</dbReference>
<dbReference type="Pfam" id="PF13180">
    <property type="entry name" value="PDZ_2"/>
    <property type="match status" value="1"/>
</dbReference>
<accession>A0A366XXL7</accession>
<dbReference type="Gene3D" id="3.30.230.10">
    <property type="match status" value="1"/>
</dbReference>
<dbReference type="PROSITE" id="PS50106">
    <property type="entry name" value="PDZ"/>
    <property type="match status" value="1"/>
</dbReference>
<feature type="domain" description="Lon proteolytic" evidence="4">
    <location>
        <begin position="232"/>
        <end position="334"/>
    </location>
</feature>
<dbReference type="InterPro" id="IPR014721">
    <property type="entry name" value="Ribsml_uS5_D2-typ_fold_subgr"/>
</dbReference>
<dbReference type="Pfam" id="PF05362">
    <property type="entry name" value="Lon_C"/>
    <property type="match status" value="1"/>
</dbReference>
<dbReference type="GO" id="GO:0005524">
    <property type="term" value="F:ATP binding"/>
    <property type="evidence" value="ECO:0007669"/>
    <property type="project" value="InterPro"/>
</dbReference>
<keyword evidence="2" id="KW-0812">Transmembrane</keyword>
<protein>
    <recommendedName>
        <fullName evidence="1">endopeptidase La</fullName>
        <ecNumber evidence="1">3.4.21.53</ecNumber>
    </recommendedName>
</protein>
<dbReference type="SUPFAM" id="SSF50156">
    <property type="entry name" value="PDZ domain-like"/>
    <property type="match status" value="1"/>
</dbReference>
<evidence type="ECO:0000259" key="3">
    <source>
        <dbReference type="PROSITE" id="PS50106"/>
    </source>
</evidence>
<dbReference type="SUPFAM" id="SSF54211">
    <property type="entry name" value="Ribosomal protein S5 domain 2-like"/>
    <property type="match status" value="1"/>
</dbReference>
<dbReference type="GO" id="GO:0004176">
    <property type="term" value="F:ATP-dependent peptidase activity"/>
    <property type="evidence" value="ECO:0007669"/>
    <property type="project" value="UniProtKB-UniRule"/>
</dbReference>
<dbReference type="InterPro" id="IPR036034">
    <property type="entry name" value="PDZ_sf"/>
</dbReference>
<dbReference type="NCBIfam" id="NF041438">
    <property type="entry name" value="SepM_fam_S16"/>
    <property type="match status" value="1"/>
</dbReference>
<dbReference type="PANTHER" id="PTHR10046">
    <property type="entry name" value="ATP DEPENDENT LON PROTEASE FAMILY MEMBER"/>
    <property type="match status" value="1"/>
</dbReference>
<dbReference type="GO" id="GO:0004252">
    <property type="term" value="F:serine-type endopeptidase activity"/>
    <property type="evidence" value="ECO:0007669"/>
    <property type="project" value="UniProtKB-UniRule"/>
</dbReference>
<dbReference type="EMBL" id="QOCW01000005">
    <property type="protein sequence ID" value="RBW70396.1"/>
    <property type="molecule type" value="Genomic_DNA"/>
</dbReference>
<dbReference type="InterPro" id="IPR008269">
    <property type="entry name" value="Lon_proteolytic"/>
</dbReference>
<comment type="catalytic activity">
    <reaction evidence="1">
        <text>Hydrolysis of proteins in presence of ATP.</text>
        <dbReference type="EC" id="3.4.21.53"/>
    </reaction>
</comment>
<gene>
    <name evidence="5" type="ORF">DS031_06545</name>
</gene>
<keyword evidence="1" id="KW-0378">Hydrolase</keyword>
<keyword evidence="1" id="KW-0720">Serine protease</keyword>
<reference evidence="5 6" key="1">
    <citation type="submission" date="2018-07" db="EMBL/GenBank/DDBJ databases">
        <title>Lottiidibacillus patelloidae gen. nov., sp. nov., isolated from the intestinal tract of a marine limpet and the reclassification of B. taeanensis BH030017T, B. algicola KMM 3737T and B. hwajinpoensis SW-72T as genus Lottiidibacillus.</title>
        <authorList>
            <person name="Liu R."/>
            <person name="Huang Z."/>
        </authorList>
    </citation>
    <scope>NUCLEOTIDE SEQUENCE [LARGE SCALE GENOMIC DNA]</scope>
    <source>
        <strain evidence="5 6">BH030017</strain>
    </source>
</reference>
<feature type="domain" description="PDZ" evidence="3">
    <location>
        <begin position="110"/>
        <end position="183"/>
    </location>
</feature>
<evidence type="ECO:0000259" key="4">
    <source>
        <dbReference type="PROSITE" id="PS51786"/>
    </source>
</evidence>
<name>A0A366XXL7_9BACI</name>
<keyword evidence="2" id="KW-1133">Transmembrane helix</keyword>
<sequence length="340" mass="38043">MKQSLWFVFMIIIFLSLTFIKLPYYITQPGEAQVLGEMIEVTNGYKEEGDFMLTTVSVGEANIIQYMFASFNDYHELIPLNHIRRPDENEDEYHERQLQMMTGSQDAAKIVAYEKAGKSLKVTYEGVMVTGLISEMPAAEQLKLGDIIIEADGMPINKAETLIDYLKNKEKGEKINLVIEREKKKLEKWITVASFPDTYQTIPEDKVGVGITTLTKRSIVTKPEVDFDTNGIGGPSAGLMFTLEIFNQLTEIDWTKGYKIAGTGEMNEDGSVGSIGGIQQKIVAADQSGADIFFAPVENQNYEDALEAKNDIDTNMKIVPVETFEDALNYLKQLSKKQGA</sequence>
<comment type="similarity">
    <text evidence="1">Belongs to the peptidase S16 family.</text>
</comment>
<feature type="active site" evidence="1">
    <location>
        <position position="236"/>
    </location>
</feature>
<dbReference type="GO" id="GO:0006508">
    <property type="term" value="P:proteolysis"/>
    <property type="evidence" value="ECO:0007669"/>
    <property type="project" value="UniProtKB-KW"/>
</dbReference>
<evidence type="ECO:0000313" key="6">
    <source>
        <dbReference type="Proteomes" id="UP000253314"/>
    </source>
</evidence>
<dbReference type="PROSITE" id="PS51786">
    <property type="entry name" value="LON_PROTEOLYTIC"/>
    <property type="match status" value="1"/>
</dbReference>
<dbReference type="AlphaFoldDB" id="A0A366XXL7"/>
<feature type="transmembrane region" description="Helical" evidence="2">
    <location>
        <begin position="7"/>
        <end position="26"/>
    </location>
</feature>
<dbReference type="InterPro" id="IPR001478">
    <property type="entry name" value="PDZ"/>
</dbReference>
<organism evidence="5 6">
    <name type="scientific">Bacillus taeanensis</name>
    <dbReference type="NCBI Taxonomy" id="273032"/>
    <lineage>
        <taxon>Bacteria</taxon>
        <taxon>Bacillati</taxon>
        <taxon>Bacillota</taxon>
        <taxon>Bacilli</taxon>
        <taxon>Bacillales</taxon>
        <taxon>Bacillaceae</taxon>
        <taxon>Bacillus</taxon>
    </lineage>
</organism>
<keyword evidence="6" id="KW-1185">Reference proteome</keyword>
<dbReference type="SMART" id="SM00228">
    <property type="entry name" value="PDZ"/>
    <property type="match status" value="1"/>
</dbReference>
<proteinExistence type="inferred from homology"/>
<keyword evidence="2" id="KW-0472">Membrane</keyword>
<evidence type="ECO:0000256" key="2">
    <source>
        <dbReference type="SAM" id="Phobius"/>
    </source>
</evidence>
<dbReference type="Gene3D" id="2.30.42.10">
    <property type="match status" value="1"/>
</dbReference>
<evidence type="ECO:0000313" key="5">
    <source>
        <dbReference type="EMBL" id="RBW70396.1"/>
    </source>
</evidence>
<evidence type="ECO:0000256" key="1">
    <source>
        <dbReference type="PROSITE-ProRule" id="PRU01122"/>
    </source>
</evidence>
<keyword evidence="1" id="KW-0645">Protease</keyword>
<feature type="active site" evidence="1">
    <location>
        <position position="281"/>
    </location>
</feature>
<dbReference type="InterPro" id="IPR020568">
    <property type="entry name" value="Ribosomal_Su5_D2-typ_SF"/>
</dbReference>
<comment type="caution">
    <text evidence="5">The sequence shown here is derived from an EMBL/GenBank/DDBJ whole genome shotgun (WGS) entry which is preliminary data.</text>
</comment>
<dbReference type="OrthoDB" id="2356897at2"/>
<dbReference type="InterPro" id="IPR027065">
    <property type="entry name" value="Lon_Prtase"/>
</dbReference>
<dbReference type="GO" id="GO:0030163">
    <property type="term" value="P:protein catabolic process"/>
    <property type="evidence" value="ECO:0007669"/>
    <property type="project" value="InterPro"/>
</dbReference>